<evidence type="ECO:0000313" key="3">
    <source>
        <dbReference type="Proteomes" id="UP001238155"/>
    </source>
</evidence>
<dbReference type="PANTHER" id="PTHR40078">
    <property type="entry name" value="INTEGRAL MEMBRANE PROTEIN-RELATED"/>
    <property type="match status" value="1"/>
</dbReference>
<feature type="transmembrane region" description="Helical" evidence="1">
    <location>
        <begin position="72"/>
        <end position="92"/>
    </location>
</feature>
<accession>A0AAJ6FNR5</accession>
<feature type="transmembrane region" description="Helical" evidence="1">
    <location>
        <begin position="43"/>
        <end position="65"/>
    </location>
</feature>
<dbReference type="InterPro" id="IPR038750">
    <property type="entry name" value="YczE/YyaS-like"/>
</dbReference>
<proteinExistence type="predicted"/>
<dbReference type="Proteomes" id="UP001238155">
    <property type="component" value="Chromosome"/>
</dbReference>
<feature type="transmembrane region" description="Helical" evidence="1">
    <location>
        <begin position="104"/>
        <end position="126"/>
    </location>
</feature>
<dbReference type="AlphaFoldDB" id="A0AAJ6FNR5"/>
<evidence type="ECO:0000313" key="2">
    <source>
        <dbReference type="EMBL" id="WHQ79934.1"/>
    </source>
</evidence>
<feature type="transmembrane region" description="Helical" evidence="1">
    <location>
        <begin position="162"/>
        <end position="184"/>
    </location>
</feature>
<protein>
    <recommendedName>
        <fullName evidence="4">Tat pathway signal sequence</fullName>
    </recommendedName>
</protein>
<evidence type="ECO:0000256" key="1">
    <source>
        <dbReference type="SAM" id="Phobius"/>
    </source>
</evidence>
<name>A0AAJ6FNR5_9LACO</name>
<evidence type="ECO:0008006" key="4">
    <source>
        <dbReference type="Google" id="ProtNLM"/>
    </source>
</evidence>
<keyword evidence="1" id="KW-1133">Transmembrane helix</keyword>
<dbReference type="PANTHER" id="PTHR40078:SF1">
    <property type="entry name" value="INTEGRAL MEMBRANE PROTEIN"/>
    <property type="match status" value="1"/>
</dbReference>
<keyword evidence="1" id="KW-0812">Transmembrane</keyword>
<gene>
    <name evidence="2" type="ORF">QFF56_08295</name>
</gene>
<keyword evidence="1" id="KW-0472">Membrane</keyword>
<dbReference type="Pfam" id="PF19700">
    <property type="entry name" value="DUF6198"/>
    <property type="match status" value="1"/>
</dbReference>
<reference evidence="2" key="1">
    <citation type="submission" date="2023-04" db="EMBL/GenBank/DDBJ databases">
        <title>Four porcine-derived lactic acid bacteria strains analyses and their evaluation as potential probiotics based on genomics.</title>
        <authorList>
            <person name="Niu D."/>
        </authorList>
    </citation>
    <scope>NUCLEOTIDE SEQUENCE</scope>
    <source>
        <strain evidence="2">ZSB1</strain>
    </source>
</reference>
<dbReference type="RefSeq" id="WP_283534615.1">
    <property type="nucleotide sequence ID" value="NZ_CP123751.1"/>
</dbReference>
<dbReference type="EMBL" id="CP123751">
    <property type="protein sequence ID" value="WHQ79934.1"/>
    <property type="molecule type" value="Genomic_DNA"/>
</dbReference>
<organism evidence="2 3">
    <name type="scientific">Ligilactobacillus animalis</name>
    <dbReference type="NCBI Taxonomy" id="1605"/>
    <lineage>
        <taxon>Bacteria</taxon>
        <taxon>Bacillati</taxon>
        <taxon>Bacillota</taxon>
        <taxon>Bacilli</taxon>
        <taxon>Lactobacillales</taxon>
        <taxon>Lactobacillaceae</taxon>
        <taxon>Ligilactobacillus</taxon>
    </lineage>
</organism>
<sequence length="201" mass="21685">MSKERKKSLMAVSGVILCGLCVGILQKADLGLDPFSCFVTGIANIFDSSYGIFYLVVTSLLLLVGSRIKKSYFGLATIANLLLTGFIADFAVAMLDHLSIELTYFMRAGLLIIGLVLMCLAASLYFTADRGVSAYDALALILTNEYRTASFKWCRIFTDGSCVVIGAFLGATVGIGTLLTAFFMGPLIQLFDAKISRPLLK</sequence>